<gene>
    <name evidence="2" type="ORF">OXX778_LOCUS13862</name>
</gene>
<proteinExistence type="predicted"/>
<evidence type="ECO:0000256" key="1">
    <source>
        <dbReference type="SAM" id="SignalP"/>
    </source>
</evidence>
<dbReference type="EMBL" id="CAJNOC010002749">
    <property type="protein sequence ID" value="CAF0949466.1"/>
    <property type="molecule type" value="Genomic_DNA"/>
</dbReference>
<feature type="chain" id="PRO_5032463784" description="Chitin-binding type-2 domain-containing protein" evidence="1">
    <location>
        <begin position="20"/>
        <end position="206"/>
    </location>
</feature>
<keyword evidence="1" id="KW-0732">Signal</keyword>
<comment type="caution">
    <text evidence="2">The sequence shown here is derived from an EMBL/GenBank/DDBJ whole genome shotgun (WGS) entry which is preliminary data.</text>
</comment>
<evidence type="ECO:0008006" key="4">
    <source>
        <dbReference type="Google" id="ProtNLM"/>
    </source>
</evidence>
<feature type="signal peptide" evidence="1">
    <location>
        <begin position="1"/>
        <end position="19"/>
    </location>
</feature>
<accession>A0A814D4Z9</accession>
<keyword evidence="3" id="KW-1185">Reference proteome</keyword>
<sequence length="206" mass="23818">MFKSIHFLALINIFSLGLSQPWRNEKIIRHWELNQGQLNGLGTLIASKIDIPRPFKSNQQSSQALQLQKQENHKQIVQPFIETSKQDKFKYFSQIQPNFNKPVQQRRPLQLPEGPYLIQQQTITSSGEVIIENLIGGIIFDCSAHPTGHWRDSKFCDVFHACVYGQQKKTYSCPFVGENTFFDEINHKCEFVRSNPSGCMSKTFFH</sequence>
<name>A0A814D4Z9_9BILA</name>
<dbReference type="Proteomes" id="UP000663879">
    <property type="component" value="Unassembled WGS sequence"/>
</dbReference>
<organism evidence="2 3">
    <name type="scientific">Brachionus calyciflorus</name>
    <dbReference type="NCBI Taxonomy" id="104777"/>
    <lineage>
        <taxon>Eukaryota</taxon>
        <taxon>Metazoa</taxon>
        <taxon>Spiralia</taxon>
        <taxon>Gnathifera</taxon>
        <taxon>Rotifera</taxon>
        <taxon>Eurotatoria</taxon>
        <taxon>Monogononta</taxon>
        <taxon>Pseudotrocha</taxon>
        <taxon>Ploima</taxon>
        <taxon>Brachionidae</taxon>
        <taxon>Brachionus</taxon>
    </lineage>
</organism>
<reference evidence="2" key="1">
    <citation type="submission" date="2021-02" db="EMBL/GenBank/DDBJ databases">
        <authorList>
            <person name="Nowell W R."/>
        </authorList>
    </citation>
    <scope>NUCLEOTIDE SEQUENCE</scope>
    <source>
        <strain evidence="2">Ploen Becks lab</strain>
    </source>
</reference>
<dbReference type="OrthoDB" id="10143772at2759"/>
<dbReference type="AlphaFoldDB" id="A0A814D4Z9"/>
<evidence type="ECO:0000313" key="3">
    <source>
        <dbReference type="Proteomes" id="UP000663879"/>
    </source>
</evidence>
<protein>
    <recommendedName>
        <fullName evidence="4">Chitin-binding type-2 domain-containing protein</fullName>
    </recommendedName>
</protein>
<evidence type="ECO:0000313" key="2">
    <source>
        <dbReference type="EMBL" id="CAF0949466.1"/>
    </source>
</evidence>